<evidence type="ECO:0000313" key="2">
    <source>
        <dbReference type="Proteomes" id="UP000284706"/>
    </source>
</evidence>
<protein>
    <submittedName>
        <fullName evidence="1">Uncharacterized protein</fullName>
    </submittedName>
</protein>
<evidence type="ECO:0000313" key="1">
    <source>
        <dbReference type="EMBL" id="PPQ95296.1"/>
    </source>
</evidence>
<accession>A0A409XX28</accession>
<keyword evidence="2" id="KW-1185">Reference proteome</keyword>
<sequence length="178" mass="20337">SCVRNVQLQGLKASNKQIRNHKAECHPRFVILPHGKRVDEIHTDESVKIREQVLTKVGWSRSHEVVNYNIAESMTLRRRKIPWTHLYWDLYFIQMHDGSLFQFKMACRVAPRLTDVSGSNLKVIESIYRPVSGRRPTQLAVFIIGNAQCRDVQASASPRAFGSFFLSGSDPSENQPGF</sequence>
<dbReference type="EMBL" id="NHYE01001430">
    <property type="protein sequence ID" value="PPQ95296.1"/>
    <property type="molecule type" value="Genomic_DNA"/>
</dbReference>
<feature type="non-terminal residue" evidence="1">
    <location>
        <position position="1"/>
    </location>
</feature>
<reference evidence="1 2" key="1">
    <citation type="journal article" date="2018" name="Evol. Lett.">
        <title>Horizontal gene cluster transfer increased hallucinogenic mushroom diversity.</title>
        <authorList>
            <person name="Reynolds H.T."/>
            <person name="Vijayakumar V."/>
            <person name="Gluck-Thaler E."/>
            <person name="Korotkin H.B."/>
            <person name="Matheny P.B."/>
            <person name="Slot J.C."/>
        </authorList>
    </citation>
    <scope>NUCLEOTIDE SEQUENCE [LARGE SCALE GENOMIC DNA]</scope>
    <source>
        <strain evidence="1 2">SRW20</strain>
    </source>
</reference>
<dbReference type="AlphaFoldDB" id="A0A409XX28"/>
<gene>
    <name evidence="1" type="ORF">CVT26_014870</name>
</gene>
<dbReference type="InParanoid" id="A0A409XX28"/>
<organism evidence="1 2">
    <name type="scientific">Gymnopilus dilepis</name>
    <dbReference type="NCBI Taxonomy" id="231916"/>
    <lineage>
        <taxon>Eukaryota</taxon>
        <taxon>Fungi</taxon>
        <taxon>Dikarya</taxon>
        <taxon>Basidiomycota</taxon>
        <taxon>Agaricomycotina</taxon>
        <taxon>Agaricomycetes</taxon>
        <taxon>Agaricomycetidae</taxon>
        <taxon>Agaricales</taxon>
        <taxon>Agaricineae</taxon>
        <taxon>Hymenogastraceae</taxon>
        <taxon>Gymnopilus</taxon>
    </lineage>
</organism>
<name>A0A409XX28_9AGAR</name>
<comment type="caution">
    <text evidence="1">The sequence shown here is derived from an EMBL/GenBank/DDBJ whole genome shotgun (WGS) entry which is preliminary data.</text>
</comment>
<proteinExistence type="predicted"/>
<dbReference type="Proteomes" id="UP000284706">
    <property type="component" value="Unassembled WGS sequence"/>
</dbReference>